<sequence length="252" mass="28643">NIILHGIEAGDILNPRDYMKLDLNGDGDFDHLDWEYIETALAEIYLNLDIWGPEGESDGAIDYYDWRRYEEILSTREDIAAIIAGGDSPAQGSDEFIRLDLYVDDTIDELDLIEIENTIAYLVLRREIIEDADEVVDYKDYRKFLEMESVRDAIRQALEEEKLLGLDREKLSIQEDIYEIVINGIDPPQSGTEEFARLNLNGDNIINAADLAIAEAFILDWESGTYLLADIAGYDVDRDLVLGEKDLLALEA</sequence>
<dbReference type="AlphaFoldDB" id="X0XGW0"/>
<feature type="non-terminal residue" evidence="1">
    <location>
        <position position="1"/>
    </location>
</feature>
<accession>X0XGW0</accession>
<reference evidence="1" key="1">
    <citation type="journal article" date="2014" name="Front. Microbiol.">
        <title>High frequency of phylogenetically diverse reductive dehalogenase-homologous genes in deep subseafloor sedimentary metagenomes.</title>
        <authorList>
            <person name="Kawai M."/>
            <person name="Futagami T."/>
            <person name="Toyoda A."/>
            <person name="Takaki Y."/>
            <person name="Nishi S."/>
            <person name="Hori S."/>
            <person name="Arai W."/>
            <person name="Tsubouchi T."/>
            <person name="Morono Y."/>
            <person name="Uchiyama I."/>
            <person name="Ito T."/>
            <person name="Fujiyama A."/>
            <person name="Inagaki F."/>
            <person name="Takami H."/>
        </authorList>
    </citation>
    <scope>NUCLEOTIDE SEQUENCE</scope>
    <source>
        <strain evidence="1">Expedition CK06-06</strain>
    </source>
</reference>
<organism evidence="1">
    <name type="scientific">marine sediment metagenome</name>
    <dbReference type="NCBI Taxonomy" id="412755"/>
    <lineage>
        <taxon>unclassified sequences</taxon>
        <taxon>metagenomes</taxon>
        <taxon>ecological metagenomes</taxon>
    </lineage>
</organism>
<gene>
    <name evidence="1" type="ORF">S01H1_63321</name>
</gene>
<dbReference type="EMBL" id="BARS01041659">
    <property type="protein sequence ID" value="GAG34642.1"/>
    <property type="molecule type" value="Genomic_DNA"/>
</dbReference>
<name>X0XGW0_9ZZZZ</name>
<feature type="non-terminal residue" evidence="1">
    <location>
        <position position="252"/>
    </location>
</feature>
<comment type="caution">
    <text evidence="1">The sequence shown here is derived from an EMBL/GenBank/DDBJ whole genome shotgun (WGS) entry which is preliminary data.</text>
</comment>
<proteinExistence type="predicted"/>
<evidence type="ECO:0008006" key="2">
    <source>
        <dbReference type="Google" id="ProtNLM"/>
    </source>
</evidence>
<protein>
    <recommendedName>
        <fullName evidence="2">Dockerin domain-containing protein</fullName>
    </recommendedName>
</protein>
<evidence type="ECO:0000313" key="1">
    <source>
        <dbReference type="EMBL" id="GAG34642.1"/>
    </source>
</evidence>